<organism evidence="1 2">
    <name type="scientific">Clostridium felsineum</name>
    <dbReference type="NCBI Taxonomy" id="36839"/>
    <lineage>
        <taxon>Bacteria</taxon>
        <taxon>Bacillati</taxon>
        <taxon>Bacillota</taxon>
        <taxon>Clostridia</taxon>
        <taxon>Eubacteriales</taxon>
        <taxon>Clostridiaceae</taxon>
        <taxon>Clostridium</taxon>
    </lineage>
</organism>
<dbReference type="AlphaFoldDB" id="A0A1S8LJM1"/>
<dbReference type="RefSeq" id="WP_242950964.1">
    <property type="nucleotide sequence ID" value="NZ_CP096983.1"/>
</dbReference>
<gene>
    <name evidence="1" type="ORF">CROST_015530</name>
</gene>
<dbReference type="Proteomes" id="UP000190951">
    <property type="component" value="Chromosome"/>
</dbReference>
<dbReference type="STRING" id="84029.CROST_06920"/>
<protein>
    <submittedName>
        <fullName evidence="1">Uncharacterized protein</fullName>
    </submittedName>
</protein>
<name>A0A1S8LJM1_9CLOT</name>
<dbReference type="EMBL" id="CP096983">
    <property type="protein sequence ID" value="URZ10838.1"/>
    <property type="molecule type" value="Genomic_DNA"/>
</dbReference>
<dbReference type="InterPro" id="IPR041436">
    <property type="entry name" value="RNAse_A_bac"/>
</dbReference>
<dbReference type="Pfam" id="PF18431">
    <property type="entry name" value="RNAse_A_bac"/>
    <property type="match status" value="1"/>
</dbReference>
<dbReference type="CDD" id="cd20684">
    <property type="entry name" value="CdiA-CT_Yk_RNaseA-like"/>
    <property type="match status" value="1"/>
</dbReference>
<evidence type="ECO:0000313" key="2">
    <source>
        <dbReference type="Proteomes" id="UP000190951"/>
    </source>
</evidence>
<evidence type="ECO:0000313" key="1">
    <source>
        <dbReference type="EMBL" id="URZ10838.1"/>
    </source>
</evidence>
<reference evidence="1 2" key="1">
    <citation type="submission" date="2022-04" db="EMBL/GenBank/DDBJ databases">
        <title>Genome sequence of C. roseum typestrain.</title>
        <authorList>
            <person name="Poehlein A."/>
            <person name="Schoch T."/>
            <person name="Duerre P."/>
            <person name="Daniel R."/>
        </authorList>
    </citation>
    <scope>NUCLEOTIDE SEQUENCE [LARGE SCALE GENOMIC DNA]</scope>
    <source>
        <strain evidence="1 2">DSM 7320</strain>
    </source>
</reference>
<sequence length="141" mass="15912">MGGRDSQVDKIQSVGNDILDTMEKNGGHTLERHVSKSNEYLIRRAIQEDVEAATCYTDKSTATKAVQENLRKNSYNISKWLNEESSGRKIFDVTNEHIIGKGVLADKKHVIYNLNKSRVVLIRDASSEFGFRILTSFPLPN</sequence>
<keyword evidence="2" id="KW-1185">Reference proteome</keyword>
<dbReference type="KEGG" id="crw:CROST_015530"/>
<proteinExistence type="predicted"/>
<accession>A0A1S8LJM1</accession>